<keyword evidence="1" id="KW-0812">Transmembrane</keyword>
<evidence type="ECO:0000256" key="1">
    <source>
        <dbReference type="SAM" id="Phobius"/>
    </source>
</evidence>
<organism evidence="2 3">
    <name type="scientific">Fulvivirga marina</name>
    <dbReference type="NCBI Taxonomy" id="2494733"/>
    <lineage>
        <taxon>Bacteria</taxon>
        <taxon>Pseudomonadati</taxon>
        <taxon>Bacteroidota</taxon>
        <taxon>Cytophagia</taxon>
        <taxon>Cytophagales</taxon>
        <taxon>Fulvivirgaceae</taxon>
        <taxon>Fulvivirga</taxon>
    </lineage>
</organism>
<dbReference type="Proteomes" id="UP000614216">
    <property type="component" value="Unassembled WGS sequence"/>
</dbReference>
<keyword evidence="3" id="KW-1185">Reference proteome</keyword>
<gene>
    <name evidence="2" type="ORF">JMN32_00020</name>
</gene>
<keyword evidence="1" id="KW-0472">Membrane</keyword>
<evidence type="ECO:0000313" key="2">
    <source>
        <dbReference type="EMBL" id="MBL6444672.1"/>
    </source>
</evidence>
<proteinExistence type="predicted"/>
<dbReference type="AlphaFoldDB" id="A0A937FUG8"/>
<feature type="transmembrane region" description="Helical" evidence="1">
    <location>
        <begin position="184"/>
        <end position="202"/>
    </location>
</feature>
<protein>
    <submittedName>
        <fullName evidence="2">Uncharacterized protein</fullName>
    </submittedName>
</protein>
<dbReference type="RefSeq" id="WP_202854217.1">
    <property type="nucleotide sequence ID" value="NZ_JAEUGD010000001.1"/>
</dbReference>
<comment type="caution">
    <text evidence="2">The sequence shown here is derived from an EMBL/GenBank/DDBJ whole genome shotgun (WGS) entry which is preliminary data.</text>
</comment>
<keyword evidence="1" id="KW-1133">Transmembrane helix</keyword>
<accession>A0A937FUG8</accession>
<dbReference type="EMBL" id="JAEUGD010000001">
    <property type="protein sequence ID" value="MBL6444672.1"/>
    <property type="molecule type" value="Genomic_DNA"/>
</dbReference>
<reference evidence="2" key="1">
    <citation type="submission" date="2021-01" db="EMBL/GenBank/DDBJ databases">
        <title>Fulvivirga kasyanovii gen. nov., sp nov., a novel member of the phylum Bacteroidetes isolated from seawater in a mussel farm.</title>
        <authorList>
            <person name="Zhao L.-H."/>
            <person name="Wang Z.-J."/>
        </authorList>
    </citation>
    <scope>NUCLEOTIDE SEQUENCE</scope>
    <source>
        <strain evidence="2">29W222</strain>
    </source>
</reference>
<name>A0A937FUG8_9BACT</name>
<sequence>MQQKTTVRPIGRIDYIVRGNTPGVLRLIRNYGYAVPKRPEHLAGVVRQVIREHGRPAVRKLLRYHPDRKLLLGIAGTSEDHYCSYCSSTSEDSYCGCVHSNYDTPETKDSLSDKIRDMSADELEKFYRQLLSQSNANPTDKTLADELQTVWAELRTKLSAKSNDIPESRTDKENKNDGINRRELLLIFGLALTAGVLVGVSLKAGHG</sequence>
<evidence type="ECO:0000313" key="3">
    <source>
        <dbReference type="Proteomes" id="UP000614216"/>
    </source>
</evidence>